<evidence type="ECO:0000256" key="3">
    <source>
        <dbReference type="ARBA" id="ARBA00022475"/>
    </source>
</evidence>
<feature type="region of interest" description="Disordered" evidence="7">
    <location>
        <begin position="35"/>
        <end position="61"/>
    </location>
</feature>
<feature type="non-terminal residue" evidence="9">
    <location>
        <position position="147"/>
    </location>
</feature>
<keyword evidence="5" id="KW-1133">Transmembrane helix</keyword>
<evidence type="ECO:0000256" key="5">
    <source>
        <dbReference type="ARBA" id="ARBA00022989"/>
    </source>
</evidence>
<feature type="domain" description="Type II secretion system protein GspF" evidence="8">
    <location>
        <begin position="81"/>
        <end position="147"/>
    </location>
</feature>
<organism evidence="9">
    <name type="scientific">marine metagenome</name>
    <dbReference type="NCBI Taxonomy" id="408172"/>
    <lineage>
        <taxon>unclassified sequences</taxon>
        <taxon>metagenomes</taxon>
        <taxon>ecological metagenomes</taxon>
    </lineage>
</organism>
<evidence type="ECO:0000256" key="1">
    <source>
        <dbReference type="ARBA" id="ARBA00004651"/>
    </source>
</evidence>
<dbReference type="InterPro" id="IPR042094">
    <property type="entry name" value="T2SS_GspF_sf"/>
</dbReference>
<evidence type="ECO:0000256" key="2">
    <source>
        <dbReference type="ARBA" id="ARBA00005745"/>
    </source>
</evidence>
<sequence length="147" mass="16170">MPVFAFEAIKDDGQKVKSEVTAESKDEAIKKIQDQGLRPTRIKAQKEESKSRAVPGVEKAPAKKKSGLLARGVSSADIVTFTTQLSTLQDAGLPIVRSLKILEEQQKPGRFKNQLEEVSSEVEQGSTLSEAMAKYPKSFDKLYISMV</sequence>
<dbReference type="InterPro" id="IPR018076">
    <property type="entry name" value="T2SS_GspF_dom"/>
</dbReference>
<dbReference type="InterPro" id="IPR003004">
    <property type="entry name" value="GspF/PilC"/>
</dbReference>
<accession>A0A383BMA5</accession>
<keyword evidence="3" id="KW-1003">Cell membrane</keyword>
<gene>
    <name evidence="9" type="ORF">METZ01_LOCUS473797</name>
</gene>
<dbReference type="PANTHER" id="PTHR30012">
    <property type="entry name" value="GENERAL SECRETION PATHWAY PROTEIN"/>
    <property type="match status" value="1"/>
</dbReference>
<protein>
    <recommendedName>
        <fullName evidence="8">Type II secretion system protein GspF domain-containing protein</fullName>
    </recommendedName>
</protein>
<evidence type="ECO:0000313" key="9">
    <source>
        <dbReference type="EMBL" id="SVE20943.1"/>
    </source>
</evidence>
<evidence type="ECO:0000256" key="6">
    <source>
        <dbReference type="ARBA" id="ARBA00023136"/>
    </source>
</evidence>
<dbReference type="EMBL" id="UINC01201553">
    <property type="protein sequence ID" value="SVE20943.1"/>
    <property type="molecule type" value="Genomic_DNA"/>
</dbReference>
<dbReference type="AlphaFoldDB" id="A0A383BMA5"/>
<evidence type="ECO:0000256" key="7">
    <source>
        <dbReference type="SAM" id="MobiDB-lite"/>
    </source>
</evidence>
<evidence type="ECO:0000256" key="4">
    <source>
        <dbReference type="ARBA" id="ARBA00022692"/>
    </source>
</evidence>
<evidence type="ECO:0000259" key="8">
    <source>
        <dbReference type="Pfam" id="PF00482"/>
    </source>
</evidence>
<comment type="subcellular location">
    <subcellularLocation>
        <location evidence="1">Cell membrane</location>
        <topology evidence="1">Multi-pass membrane protein</topology>
    </subcellularLocation>
</comment>
<dbReference type="GO" id="GO:0005886">
    <property type="term" value="C:plasma membrane"/>
    <property type="evidence" value="ECO:0007669"/>
    <property type="project" value="UniProtKB-SubCell"/>
</dbReference>
<proteinExistence type="inferred from homology"/>
<dbReference type="Pfam" id="PF00482">
    <property type="entry name" value="T2SSF"/>
    <property type="match status" value="1"/>
</dbReference>
<dbReference type="Gene3D" id="1.20.81.30">
    <property type="entry name" value="Type II secretion system (T2SS), domain F"/>
    <property type="match status" value="1"/>
</dbReference>
<comment type="similarity">
    <text evidence="2">Belongs to the GSP F family.</text>
</comment>
<feature type="non-terminal residue" evidence="9">
    <location>
        <position position="1"/>
    </location>
</feature>
<dbReference type="PANTHER" id="PTHR30012:SF0">
    <property type="entry name" value="TYPE II SECRETION SYSTEM PROTEIN F-RELATED"/>
    <property type="match status" value="1"/>
</dbReference>
<reference evidence="9" key="1">
    <citation type="submission" date="2018-05" db="EMBL/GenBank/DDBJ databases">
        <authorList>
            <person name="Lanie J.A."/>
            <person name="Ng W.-L."/>
            <person name="Kazmierczak K.M."/>
            <person name="Andrzejewski T.M."/>
            <person name="Davidsen T.M."/>
            <person name="Wayne K.J."/>
            <person name="Tettelin H."/>
            <person name="Glass J.I."/>
            <person name="Rusch D."/>
            <person name="Podicherti R."/>
            <person name="Tsui H.-C.T."/>
            <person name="Winkler M.E."/>
        </authorList>
    </citation>
    <scope>NUCLEOTIDE SEQUENCE</scope>
</reference>
<keyword evidence="6" id="KW-0472">Membrane</keyword>
<name>A0A383BMA5_9ZZZZ</name>
<keyword evidence="4" id="KW-0812">Transmembrane</keyword>